<keyword evidence="2" id="KW-0732">Signal</keyword>
<dbReference type="PANTHER" id="PTHR33881:SF7">
    <property type="entry name" value="NEUROGENIC LOCUS NOTCH-LIKE PROTEIN"/>
    <property type="match status" value="1"/>
</dbReference>
<sequence length="209" mass="22164">MATGVYAAIVAITLALGSASASAKFTIPFLGHNVCKVNVFCGKGKCVASNSSSFGFACECEKGWTQSRPHDSTSFKFLPCVVPQFTVNFSSGDNYKAPAPAPSINKSSFDPCSWTNCGGGTCKKTSMLTHSCECKDGYYNLFNSSSFPCYKQRAIGGESPDPGNTMTNSSTPSPRQSSNVVADSASSFITSSWLMAMVAMSAPFLWNYS</sequence>
<evidence type="ECO:0000256" key="1">
    <source>
        <dbReference type="SAM" id="MobiDB-lite"/>
    </source>
</evidence>
<gene>
    <name evidence="3" type="ORF">AAHA92_16838</name>
</gene>
<evidence type="ECO:0000313" key="3">
    <source>
        <dbReference type="EMBL" id="KAL1548630.1"/>
    </source>
</evidence>
<keyword evidence="4" id="KW-1185">Reference proteome</keyword>
<dbReference type="PANTHER" id="PTHR33881">
    <property type="entry name" value="NEUROGENIC LOCUS NOTCH-LIKE PROTEIN"/>
    <property type="match status" value="1"/>
</dbReference>
<feature type="signal peptide" evidence="2">
    <location>
        <begin position="1"/>
        <end position="23"/>
    </location>
</feature>
<evidence type="ECO:0008006" key="5">
    <source>
        <dbReference type="Google" id="ProtNLM"/>
    </source>
</evidence>
<name>A0ABD1GXY2_SALDI</name>
<organism evidence="3 4">
    <name type="scientific">Salvia divinorum</name>
    <name type="common">Maria pastora</name>
    <name type="synonym">Diviner's sage</name>
    <dbReference type="NCBI Taxonomy" id="28513"/>
    <lineage>
        <taxon>Eukaryota</taxon>
        <taxon>Viridiplantae</taxon>
        <taxon>Streptophyta</taxon>
        <taxon>Embryophyta</taxon>
        <taxon>Tracheophyta</taxon>
        <taxon>Spermatophyta</taxon>
        <taxon>Magnoliopsida</taxon>
        <taxon>eudicotyledons</taxon>
        <taxon>Gunneridae</taxon>
        <taxon>Pentapetalae</taxon>
        <taxon>asterids</taxon>
        <taxon>lamiids</taxon>
        <taxon>Lamiales</taxon>
        <taxon>Lamiaceae</taxon>
        <taxon>Nepetoideae</taxon>
        <taxon>Mentheae</taxon>
        <taxon>Salviinae</taxon>
        <taxon>Salvia</taxon>
        <taxon>Salvia subgen. Calosphace</taxon>
    </lineage>
</organism>
<reference evidence="3 4" key="1">
    <citation type="submission" date="2024-06" db="EMBL/GenBank/DDBJ databases">
        <title>A chromosome level genome sequence of Diviner's sage (Salvia divinorum).</title>
        <authorList>
            <person name="Ford S.A."/>
            <person name="Ro D.-K."/>
            <person name="Ness R.W."/>
            <person name="Phillips M.A."/>
        </authorList>
    </citation>
    <scope>NUCLEOTIDE SEQUENCE [LARGE SCALE GENOMIC DNA]</scope>
    <source>
        <strain evidence="3">SAF-2024a</strain>
        <tissue evidence="3">Leaf</tissue>
    </source>
</reference>
<proteinExistence type="predicted"/>
<accession>A0ABD1GXY2</accession>
<feature type="chain" id="PRO_5044848456" description="EGF-like domain-containing protein" evidence="2">
    <location>
        <begin position="24"/>
        <end position="209"/>
    </location>
</feature>
<comment type="caution">
    <text evidence="3">The sequence shown here is derived from an EMBL/GenBank/DDBJ whole genome shotgun (WGS) entry which is preliminary data.</text>
</comment>
<dbReference type="AlphaFoldDB" id="A0ABD1GXY2"/>
<protein>
    <recommendedName>
        <fullName evidence="5">EGF-like domain-containing protein</fullName>
    </recommendedName>
</protein>
<dbReference type="EMBL" id="JBEAFC010000007">
    <property type="protein sequence ID" value="KAL1548630.1"/>
    <property type="molecule type" value="Genomic_DNA"/>
</dbReference>
<feature type="region of interest" description="Disordered" evidence="1">
    <location>
        <begin position="158"/>
        <end position="179"/>
    </location>
</feature>
<evidence type="ECO:0000256" key="2">
    <source>
        <dbReference type="SAM" id="SignalP"/>
    </source>
</evidence>
<feature type="compositionally biased region" description="Polar residues" evidence="1">
    <location>
        <begin position="162"/>
        <end position="179"/>
    </location>
</feature>
<dbReference type="Proteomes" id="UP001567538">
    <property type="component" value="Unassembled WGS sequence"/>
</dbReference>
<evidence type="ECO:0000313" key="4">
    <source>
        <dbReference type="Proteomes" id="UP001567538"/>
    </source>
</evidence>